<name>A0A9D1FHS9_9BACT</name>
<evidence type="ECO:0000313" key="1">
    <source>
        <dbReference type="EMBL" id="HIS73707.1"/>
    </source>
</evidence>
<dbReference type="AlphaFoldDB" id="A0A9D1FHS9"/>
<dbReference type="EMBL" id="DVJQ01000013">
    <property type="protein sequence ID" value="HIS73707.1"/>
    <property type="molecule type" value="Genomic_DNA"/>
</dbReference>
<reference evidence="1" key="2">
    <citation type="journal article" date="2021" name="PeerJ">
        <title>Extensive microbial diversity within the chicken gut microbiome revealed by metagenomics and culture.</title>
        <authorList>
            <person name="Gilroy R."/>
            <person name="Ravi A."/>
            <person name="Getino M."/>
            <person name="Pursley I."/>
            <person name="Horton D.L."/>
            <person name="Alikhan N.F."/>
            <person name="Baker D."/>
            <person name="Gharbi K."/>
            <person name="Hall N."/>
            <person name="Watson M."/>
            <person name="Adriaenssens E.M."/>
            <person name="Foster-Nyarko E."/>
            <person name="Jarju S."/>
            <person name="Secka A."/>
            <person name="Antonio M."/>
            <person name="Oren A."/>
            <person name="Chaudhuri R.R."/>
            <person name="La Ragione R."/>
            <person name="Hildebrand F."/>
            <person name="Pallen M.J."/>
        </authorList>
    </citation>
    <scope>NUCLEOTIDE SEQUENCE</scope>
    <source>
        <strain evidence="1">CHK152-2871</strain>
    </source>
</reference>
<evidence type="ECO:0000313" key="2">
    <source>
        <dbReference type="Proteomes" id="UP000886865"/>
    </source>
</evidence>
<sequence>MEYILEKSYDEFISRHEGINFHFDGQSAKLVVLRKNIDDELIEFFNFDKVFFQLFLRDEVVFLLVKFDELKWIDVPFVISKKVTLNPPQRDLGYKINIILASAISGKVYALRDEVLNLGLSKALFWSAYRQMKKPLTNLQEKINKIRAGFSSDEMARLSLGR</sequence>
<comment type="caution">
    <text evidence="1">The sequence shown here is derived from an EMBL/GenBank/DDBJ whole genome shotgun (WGS) entry which is preliminary data.</text>
</comment>
<reference evidence="1" key="1">
    <citation type="submission" date="2020-10" db="EMBL/GenBank/DDBJ databases">
        <authorList>
            <person name="Gilroy R."/>
        </authorList>
    </citation>
    <scope>NUCLEOTIDE SEQUENCE</scope>
    <source>
        <strain evidence="1">CHK152-2871</strain>
    </source>
</reference>
<proteinExistence type="predicted"/>
<dbReference type="Proteomes" id="UP000886865">
    <property type="component" value="Unassembled WGS sequence"/>
</dbReference>
<protein>
    <submittedName>
        <fullName evidence="1">Uncharacterized protein</fullName>
    </submittedName>
</protein>
<gene>
    <name evidence="1" type="ORF">IAA86_01640</name>
</gene>
<accession>A0A9D1FHS9</accession>
<organism evidence="1 2">
    <name type="scientific">Candidatus Galligastranaerophilus intestinavium</name>
    <dbReference type="NCBI Taxonomy" id="2840836"/>
    <lineage>
        <taxon>Bacteria</taxon>
        <taxon>Candidatus Galligastranaerophilus</taxon>
    </lineage>
</organism>